<feature type="binding site" evidence="8">
    <location>
        <begin position="362"/>
        <end position="363"/>
    </location>
    <ligand>
        <name>N(1)-(5-phospho-beta-D-ribosyl)glycinamide</name>
        <dbReference type="ChEBI" id="CHEBI:143788"/>
    </ligand>
</feature>
<dbReference type="InterPro" id="IPR011054">
    <property type="entry name" value="Rudment_hybrid_motif"/>
</dbReference>
<dbReference type="InterPro" id="IPR003135">
    <property type="entry name" value="ATP-grasp_carboxylate-amine"/>
</dbReference>
<dbReference type="InterPro" id="IPR016185">
    <property type="entry name" value="PreATP-grasp_dom_sf"/>
</dbReference>
<feature type="binding site" evidence="8">
    <location>
        <position position="267"/>
    </location>
    <ligand>
        <name>Mg(2+)</name>
        <dbReference type="ChEBI" id="CHEBI:18420"/>
    </ligand>
</feature>
<feature type="binding site" evidence="8">
    <location>
        <position position="279"/>
    </location>
    <ligand>
        <name>Mg(2+)</name>
        <dbReference type="ChEBI" id="CHEBI:18420"/>
    </ligand>
</feature>
<keyword evidence="10" id="KW-0808">Transferase</keyword>
<keyword evidence="6 8" id="KW-0067">ATP-binding</keyword>
<feature type="binding site" evidence="8">
    <location>
        <position position="286"/>
    </location>
    <ligand>
        <name>N(1)-(5-phospho-beta-D-ribosyl)glycinamide</name>
        <dbReference type="ChEBI" id="CHEBI:143788"/>
    </ligand>
</feature>
<evidence type="ECO:0000256" key="4">
    <source>
        <dbReference type="ARBA" id="ARBA00022741"/>
    </source>
</evidence>
<dbReference type="Gene3D" id="3.30.1490.20">
    <property type="entry name" value="ATP-grasp fold, A domain"/>
    <property type="match status" value="1"/>
</dbReference>
<dbReference type="SUPFAM" id="SSF52440">
    <property type="entry name" value="PreATP-grasp domain"/>
    <property type="match status" value="1"/>
</dbReference>
<dbReference type="FunFam" id="3.40.50.20:FF:000007">
    <property type="entry name" value="Formate-dependent phosphoribosylglycinamide formyltransferase"/>
    <property type="match status" value="1"/>
</dbReference>
<evidence type="ECO:0000256" key="5">
    <source>
        <dbReference type="ARBA" id="ARBA00022755"/>
    </source>
</evidence>
<dbReference type="GO" id="GO:0005829">
    <property type="term" value="C:cytosol"/>
    <property type="evidence" value="ECO:0007669"/>
    <property type="project" value="TreeGrafter"/>
</dbReference>
<dbReference type="FunFam" id="3.30.470.20:FF:000027">
    <property type="entry name" value="Formate-dependent phosphoribosylglycinamide formyltransferase"/>
    <property type="match status" value="1"/>
</dbReference>
<evidence type="ECO:0000259" key="9">
    <source>
        <dbReference type="PROSITE" id="PS50975"/>
    </source>
</evidence>
<name>A0A3N6SN94_9GAMM</name>
<feature type="binding site" evidence="8">
    <location>
        <position position="203"/>
    </location>
    <ligand>
        <name>ATP</name>
        <dbReference type="ChEBI" id="CHEBI:30616"/>
    </ligand>
</feature>
<dbReference type="EMBL" id="RHHM01000003">
    <property type="protein sequence ID" value="RQM39216.1"/>
    <property type="molecule type" value="Genomic_DNA"/>
</dbReference>
<evidence type="ECO:0000256" key="7">
    <source>
        <dbReference type="ARBA" id="ARBA00022842"/>
    </source>
</evidence>
<dbReference type="EC" id="6.3.1.21" evidence="8"/>
<keyword evidence="3 8" id="KW-0479">Metal-binding</keyword>
<dbReference type="Pfam" id="PF02222">
    <property type="entry name" value="ATP-grasp"/>
    <property type="match status" value="1"/>
</dbReference>
<evidence type="ECO:0000256" key="6">
    <source>
        <dbReference type="ARBA" id="ARBA00022840"/>
    </source>
</evidence>
<keyword evidence="4 8" id="KW-0547">Nucleotide-binding</keyword>
<dbReference type="HAMAP" id="MF_01643">
    <property type="entry name" value="PurT"/>
    <property type="match status" value="1"/>
</dbReference>
<keyword evidence="5 8" id="KW-0658">Purine biosynthesis</keyword>
<evidence type="ECO:0000256" key="1">
    <source>
        <dbReference type="ARBA" id="ARBA00011738"/>
    </source>
</evidence>
<keyword evidence="11" id="KW-1185">Reference proteome</keyword>
<dbReference type="InterPro" id="IPR005862">
    <property type="entry name" value="PurT"/>
</dbReference>
<evidence type="ECO:0000313" key="10">
    <source>
        <dbReference type="EMBL" id="RQM39216.1"/>
    </source>
</evidence>
<feature type="binding site" evidence="8">
    <location>
        <position position="355"/>
    </location>
    <ligand>
        <name>N(1)-(5-phospho-beta-D-ribosyl)glycinamide</name>
        <dbReference type="ChEBI" id="CHEBI:143788"/>
    </ligand>
</feature>
<dbReference type="InterPro" id="IPR011761">
    <property type="entry name" value="ATP-grasp"/>
</dbReference>
<dbReference type="SUPFAM" id="SSF56059">
    <property type="entry name" value="Glutathione synthetase ATP-binding domain-like"/>
    <property type="match status" value="1"/>
</dbReference>
<comment type="similarity">
    <text evidence="8">Belongs to the PurK/PurT family.</text>
</comment>
<dbReference type="Proteomes" id="UP000279457">
    <property type="component" value="Unassembled WGS sequence"/>
</dbReference>
<comment type="subunit">
    <text evidence="1 8">Homodimer.</text>
</comment>
<feature type="domain" description="ATP-grasp" evidence="9">
    <location>
        <begin position="119"/>
        <end position="308"/>
    </location>
</feature>
<gene>
    <name evidence="8" type="primary">purT</name>
    <name evidence="10" type="ORF">EB241_05535</name>
</gene>
<dbReference type="GO" id="GO:0006189">
    <property type="term" value="P:'de novo' IMP biosynthetic process"/>
    <property type="evidence" value="ECO:0007669"/>
    <property type="project" value="UniProtKB-UniRule"/>
</dbReference>
<evidence type="ECO:0000256" key="2">
    <source>
        <dbReference type="ARBA" id="ARBA00022598"/>
    </source>
</evidence>
<comment type="pathway">
    <text evidence="8">Purine metabolism; IMP biosynthesis via de novo pathway; N(2)-formyl-N(1)-(5-phospho-D-ribosyl)glycinamide from N(1)-(5-phospho-D-ribosyl)glycinamide (formate route): step 1/1.</text>
</comment>
<dbReference type="GO" id="GO:0005524">
    <property type="term" value="F:ATP binding"/>
    <property type="evidence" value="ECO:0007669"/>
    <property type="project" value="UniProtKB-UniRule"/>
</dbReference>
<dbReference type="PANTHER" id="PTHR43055:SF1">
    <property type="entry name" value="FORMATE-DEPENDENT PHOSPHORIBOSYLGLYCINAMIDE FORMYLTRANSFERASE"/>
    <property type="match status" value="1"/>
</dbReference>
<feature type="binding site" evidence="8">
    <location>
        <position position="82"/>
    </location>
    <ligand>
        <name>N(1)-(5-phospho-beta-D-ribosyl)glycinamide</name>
        <dbReference type="ChEBI" id="CHEBI:143788"/>
    </ligand>
</feature>
<dbReference type="Pfam" id="PF22660">
    <property type="entry name" value="RS_preATP-grasp-like"/>
    <property type="match status" value="1"/>
</dbReference>
<protein>
    <recommendedName>
        <fullName evidence="8">Formate-dependent phosphoribosylglycinamide formyltransferase</fullName>
        <ecNumber evidence="8">6.3.1.21</ecNumber>
    </recommendedName>
    <alternativeName>
        <fullName evidence="8">5'-phosphoribosylglycinamide transformylase 2</fullName>
    </alternativeName>
    <alternativeName>
        <fullName evidence="8">Formate-dependent GAR transformylase</fullName>
    </alternativeName>
    <alternativeName>
        <fullName evidence="8">GAR transformylase 2</fullName>
        <shortName evidence="8">GART 2</shortName>
    </alternativeName>
    <alternativeName>
        <fullName evidence="8">Non-folate glycinamide ribonucleotide transformylase</fullName>
    </alternativeName>
    <alternativeName>
        <fullName evidence="8">Phosphoribosylglycinamide formyltransferase 2</fullName>
    </alternativeName>
</protein>
<evidence type="ECO:0000313" key="11">
    <source>
        <dbReference type="Proteomes" id="UP000279457"/>
    </source>
</evidence>
<comment type="function">
    <text evidence="8">Involved in the de novo purine biosynthesis. Catalyzes the transfer of formate to 5-phospho-ribosyl-glycinamide (GAR), producing 5-phospho-ribosyl-N-formylglycinamide (FGAR). Formate is provided by PurU via hydrolysis of 10-formyl-tetrahydrofolate.</text>
</comment>
<dbReference type="Gene3D" id="3.40.50.20">
    <property type="match status" value="1"/>
</dbReference>
<dbReference type="NCBIfam" id="NF006766">
    <property type="entry name" value="PRK09288.1"/>
    <property type="match status" value="1"/>
</dbReference>
<feature type="binding site" evidence="8">
    <location>
        <begin position="160"/>
        <end position="165"/>
    </location>
    <ligand>
        <name>ATP</name>
        <dbReference type="ChEBI" id="CHEBI:30616"/>
    </ligand>
</feature>
<dbReference type="UniPathway" id="UPA00074">
    <property type="reaction ID" value="UER00127"/>
</dbReference>
<comment type="catalytic activity">
    <reaction evidence="8">
        <text>N(1)-(5-phospho-beta-D-ribosyl)glycinamide + formate + ATP = N(2)-formyl-N(1)-(5-phospho-beta-D-ribosyl)glycinamide + ADP + phosphate + H(+)</text>
        <dbReference type="Rhea" id="RHEA:24829"/>
        <dbReference type="ChEBI" id="CHEBI:15378"/>
        <dbReference type="ChEBI" id="CHEBI:15740"/>
        <dbReference type="ChEBI" id="CHEBI:30616"/>
        <dbReference type="ChEBI" id="CHEBI:43474"/>
        <dbReference type="ChEBI" id="CHEBI:143788"/>
        <dbReference type="ChEBI" id="CHEBI:147286"/>
        <dbReference type="ChEBI" id="CHEBI:456216"/>
        <dbReference type="EC" id="6.3.1.21"/>
    </reaction>
</comment>
<dbReference type="SUPFAM" id="SSF51246">
    <property type="entry name" value="Rudiment single hybrid motif"/>
    <property type="match status" value="1"/>
</dbReference>
<proteinExistence type="inferred from homology"/>
<dbReference type="PANTHER" id="PTHR43055">
    <property type="entry name" value="FORMATE-DEPENDENT PHOSPHORIBOSYLGLYCINAMIDE FORMYLTRANSFERASE"/>
    <property type="match status" value="1"/>
</dbReference>
<accession>A0A3N6SN94</accession>
<keyword evidence="7 8" id="KW-0460">Magnesium</keyword>
<dbReference type="GO" id="GO:0004644">
    <property type="term" value="F:phosphoribosylglycinamide formyltransferase activity"/>
    <property type="evidence" value="ECO:0007669"/>
    <property type="project" value="UniProtKB-UniRule"/>
</dbReference>
<dbReference type="GO" id="GO:0000287">
    <property type="term" value="F:magnesium ion binding"/>
    <property type="evidence" value="ECO:0007669"/>
    <property type="project" value="UniProtKB-UniRule"/>
</dbReference>
<dbReference type="OrthoDB" id="9804625at2"/>
<feature type="binding site" evidence="8">
    <location>
        <begin position="22"/>
        <end position="23"/>
    </location>
    <ligand>
        <name>N(1)-(5-phospho-beta-D-ribosyl)glycinamide</name>
        <dbReference type="ChEBI" id="CHEBI:143788"/>
    </ligand>
</feature>
<evidence type="ECO:0000256" key="8">
    <source>
        <dbReference type="HAMAP-Rule" id="MF_01643"/>
    </source>
</evidence>
<comment type="caution">
    <text evidence="10">The sequence shown here is derived from an EMBL/GenBank/DDBJ whole genome shotgun (WGS) entry which is preliminary data.</text>
</comment>
<dbReference type="RefSeq" id="WP_124232190.1">
    <property type="nucleotide sequence ID" value="NZ_RHHM01000003.1"/>
</dbReference>
<dbReference type="FunFam" id="3.30.1490.20:FF:000013">
    <property type="entry name" value="Formate-dependent phosphoribosylglycinamide formyltransferase"/>
    <property type="match status" value="1"/>
</dbReference>
<feature type="binding site" evidence="8">
    <location>
        <position position="114"/>
    </location>
    <ligand>
        <name>ATP</name>
        <dbReference type="ChEBI" id="CHEBI:30616"/>
    </ligand>
</feature>
<dbReference type="Pfam" id="PF21244">
    <property type="entry name" value="PurT_C"/>
    <property type="match status" value="1"/>
</dbReference>
<evidence type="ECO:0000256" key="3">
    <source>
        <dbReference type="ARBA" id="ARBA00022723"/>
    </source>
</evidence>
<reference evidence="10 11" key="1">
    <citation type="submission" date="2018-10" db="EMBL/GenBank/DDBJ databases">
        <title>Draft genome sequence for the type isolate of Erwinia psidii, agent causal of bacterial blight in guava (Psidium guajava) and wilt and die-back of Eucalyptus spp.</title>
        <authorList>
            <person name="Hermenegildo P.S."/>
            <person name="Santos S.A."/>
            <person name="Guimaraes L.M.S."/>
            <person name="Vidigal P.M.P."/>
            <person name="Pereira I.C."/>
            <person name="Badel J.L."/>
            <person name="Alfenas-Zerbini P."/>
            <person name="Ferreira M.A.S.V."/>
            <person name="Alfenas A.C."/>
        </authorList>
    </citation>
    <scope>NUCLEOTIDE SEQUENCE [LARGE SCALE GENOMIC DNA]</scope>
    <source>
        <strain evidence="10 11">IBSBF 435</strain>
    </source>
</reference>
<dbReference type="InterPro" id="IPR013815">
    <property type="entry name" value="ATP_grasp_subdomain_1"/>
</dbReference>
<sequence>MTTIGTALRPAATRVMLLGSGELGKEVALECQRLGVEVIAVDRYADAPAMHVAHRSHIVNMLDGEALKALVALERPDYIVPEIEAIATDMLIELENQGQRVIPTARAARLTMNREGIRRLAAEELMLPTSTYCFADDEQTFRQAVKETGFPCIVKPVMSSSGKGQSFIREISQLDAAWRYAQQGGRAGAGRVIVEGVVTFDFEITLLTVSAVDGIHFCAPIGHRQEDGDYRESWQPQQMSDLALQRAQAIAKRVVSALGGHGLFGVELFVSGDEVIFSEVSPRPHDTGMVTLISQDLSEFALHVRAFLGLPVGGIRQYGPSASAVILPELKSDNVRFARLDEVLGAGLQLRLFGKPEILGRRRLGVALATGDTVSEAVERAIHCAAGVSISG</sequence>
<dbReference type="InterPro" id="IPR048740">
    <property type="entry name" value="PurT_C"/>
</dbReference>
<dbReference type="GO" id="GO:0043815">
    <property type="term" value="F:phosphoribosylglycinamide formyltransferase 2 activity"/>
    <property type="evidence" value="ECO:0007669"/>
    <property type="project" value="UniProtKB-UniRule"/>
</dbReference>
<feature type="binding site" evidence="8">
    <location>
        <begin position="195"/>
        <end position="198"/>
    </location>
    <ligand>
        <name>ATP</name>
        <dbReference type="ChEBI" id="CHEBI:30616"/>
    </ligand>
</feature>
<dbReference type="InterPro" id="IPR054350">
    <property type="entry name" value="PurT/PurK_preATP-grasp"/>
</dbReference>
<organism evidence="10 11">
    <name type="scientific">Erwinia psidii</name>
    <dbReference type="NCBI Taxonomy" id="69224"/>
    <lineage>
        <taxon>Bacteria</taxon>
        <taxon>Pseudomonadati</taxon>
        <taxon>Pseudomonadota</taxon>
        <taxon>Gammaproteobacteria</taxon>
        <taxon>Enterobacterales</taxon>
        <taxon>Erwiniaceae</taxon>
        <taxon>Erwinia</taxon>
    </lineage>
</organism>
<feature type="binding site" evidence="8">
    <location>
        <position position="155"/>
    </location>
    <ligand>
        <name>ATP</name>
        <dbReference type="ChEBI" id="CHEBI:30616"/>
    </ligand>
</feature>
<dbReference type="NCBIfam" id="TIGR01142">
    <property type="entry name" value="purT"/>
    <property type="match status" value="1"/>
</dbReference>
<keyword evidence="2 8" id="KW-0436">Ligase</keyword>
<dbReference type="Gene3D" id="3.30.470.20">
    <property type="entry name" value="ATP-grasp fold, B domain"/>
    <property type="match status" value="1"/>
</dbReference>
<dbReference type="PROSITE" id="PS50975">
    <property type="entry name" value="ATP_GRASP"/>
    <property type="match status" value="1"/>
</dbReference>
<dbReference type="AlphaFoldDB" id="A0A3N6SN94"/>